<dbReference type="Gramene" id="rna39235">
    <property type="protein sequence ID" value="RHN45039.1"/>
    <property type="gene ID" value="gene39235"/>
</dbReference>
<gene>
    <name evidence="1" type="ORF">MtrunA17_Chr7g0225931</name>
</gene>
<protein>
    <submittedName>
        <fullName evidence="1">Uncharacterized protein</fullName>
    </submittedName>
</protein>
<evidence type="ECO:0000313" key="2">
    <source>
        <dbReference type="Proteomes" id="UP000265566"/>
    </source>
</evidence>
<proteinExistence type="predicted"/>
<reference evidence="2" key="1">
    <citation type="journal article" date="2018" name="Nat. Plants">
        <title>Whole-genome landscape of Medicago truncatula symbiotic genes.</title>
        <authorList>
            <person name="Pecrix Y."/>
            <person name="Staton S.E."/>
            <person name="Sallet E."/>
            <person name="Lelandais-Briere C."/>
            <person name="Moreau S."/>
            <person name="Carrere S."/>
            <person name="Blein T."/>
            <person name="Jardinaud M.F."/>
            <person name="Latrasse D."/>
            <person name="Zouine M."/>
            <person name="Zahm M."/>
            <person name="Kreplak J."/>
            <person name="Mayjonade B."/>
            <person name="Satge C."/>
            <person name="Perez M."/>
            <person name="Cauet S."/>
            <person name="Marande W."/>
            <person name="Chantry-Darmon C."/>
            <person name="Lopez-Roques C."/>
            <person name="Bouchez O."/>
            <person name="Berard A."/>
            <person name="Debelle F."/>
            <person name="Munos S."/>
            <person name="Bendahmane A."/>
            <person name="Berges H."/>
            <person name="Niebel A."/>
            <person name="Buitink J."/>
            <person name="Frugier F."/>
            <person name="Benhamed M."/>
            <person name="Crespi M."/>
            <person name="Gouzy J."/>
            <person name="Gamas P."/>
        </authorList>
    </citation>
    <scope>NUCLEOTIDE SEQUENCE [LARGE SCALE GENOMIC DNA]</scope>
    <source>
        <strain evidence="2">cv. Jemalong A17</strain>
    </source>
</reference>
<accession>A0A396GV89</accession>
<dbReference type="Proteomes" id="UP000265566">
    <property type="component" value="Chromosome 7"/>
</dbReference>
<name>A0A396GV89_MEDTR</name>
<organism evidence="1 2">
    <name type="scientific">Medicago truncatula</name>
    <name type="common">Barrel medic</name>
    <name type="synonym">Medicago tribuloides</name>
    <dbReference type="NCBI Taxonomy" id="3880"/>
    <lineage>
        <taxon>Eukaryota</taxon>
        <taxon>Viridiplantae</taxon>
        <taxon>Streptophyta</taxon>
        <taxon>Embryophyta</taxon>
        <taxon>Tracheophyta</taxon>
        <taxon>Spermatophyta</taxon>
        <taxon>Magnoliopsida</taxon>
        <taxon>eudicotyledons</taxon>
        <taxon>Gunneridae</taxon>
        <taxon>Pentapetalae</taxon>
        <taxon>rosids</taxon>
        <taxon>fabids</taxon>
        <taxon>Fabales</taxon>
        <taxon>Fabaceae</taxon>
        <taxon>Papilionoideae</taxon>
        <taxon>50 kb inversion clade</taxon>
        <taxon>NPAAA clade</taxon>
        <taxon>Hologalegina</taxon>
        <taxon>IRL clade</taxon>
        <taxon>Trifolieae</taxon>
        <taxon>Medicago</taxon>
    </lineage>
</organism>
<evidence type="ECO:0000313" key="1">
    <source>
        <dbReference type="EMBL" id="RHN45039.1"/>
    </source>
</evidence>
<dbReference type="AlphaFoldDB" id="A0A396GV89"/>
<comment type="caution">
    <text evidence="1">The sequence shown here is derived from an EMBL/GenBank/DDBJ whole genome shotgun (WGS) entry which is preliminary data.</text>
</comment>
<dbReference type="EMBL" id="PSQE01000007">
    <property type="protein sequence ID" value="RHN45039.1"/>
    <property type="molecule type" value="Genomic_DNA"/>
</dbReference>
<sequence length="45" mass="5202">MSGVVKEDPSNMNEFFDFDKHHNSQVDPRALDHHKLHKLLSLSTV</sequence>